<evidence type="ECO:0000313" key="7">
    <source>
        <dbReference type="EMBL" id="MCW6510617.1"/>
    </source>
</evidence>
<feature type="transmembrane region" description="Helical" evidence="6">
    <location>
        <begin position="109"/>
        <end position="128"/>
    </location>
</feature>
<keyword evidence="5 6" id="KW-0472">Membrane</keyword>
<protein>
    <submittedName>
        <fullName evidence="7">Energy-coupling factor transporter transmembrane protein EcfT</fullName>
    </submittedName>
</protein>
<evidence type="ECO:0000256" key="5">
    <source>
        <dbReference type="ARBA" id="ARBA00023136"/>
    </source>
</evidence>
<comment type="caution">
    <text evidence="7">The sequence shown here is derived from an EMBL/GenBank/DDBJ whole genome shotgun (WGS) entry which is preliminary data.</text>
</comment>
<dbReference type="RefSeq" id="WP_282586988.1">
    <property type="nucleotide sequence ID" value="NZ_JAMOIM010000016.1"/>
</dbReference>
<dbReference type="InterPro" id="IPR003339">
    <property type="entry name" value="ABC/ECF_trnsptr_transmembrane"/>
</dbReference>
<proteinExistence type="inferred from homology"/>
<dbReference type="EMBL" id="JAMOIM010000016">
    <property type="protein sequence ID" value="MCW6510617.1"/>
    <property type="molecule type" value="Genomic_DNA"/>
</dbReference>
<reference evidence="7" key="1">
    <citation type="submission" date="2022-05" db="EMBL/GenBank/DDBJ databases">
        <authorList>
            <person name="Pankratov T."/>
        </authorList>
    </citation>
    <scope>NUCLEOTIDE SEQUENCE</scope>
    <source>
        <strain evidence="7">BP6-180914</strain>
    </source>
</reference>
<keyword evidence="8" id="KW-1185">Reference proteome</keyword>
<evidence type="ECO:0000256" key="4">
    <source>
        <dbReference type="ARBA" id="ARBA00022989"/>
    </source>
</evidence>
<evidence type="ECO:0000256" key="2">
    <source>
        <dbReference type="ARBA" id="ARBA00008564"/>
    </source>
</evidence>
<dbReference type="PANTHER" id="PTHR33514">
    <property type="entry name" value="PROTEIN ABCI12, CHLOROPLASTIC"/>
    <property type="match status" value="1"/>
</dbReference>
<dbReference type="Pfam" id="PF02361">
    <property type="entry name" value="CbiQ"/>
    <property type="match status" value="1"/>
</dbReference>
<feature type="transmembrane region" description="Helical" evidence="6">
    <location>
        <begin position="25"/>
        <end position="58"/>
    </location>
</feature>
<dbReference type="CDD" id="cd16914">
    <property type="entry name" value="EcfT"/>
    <property type="match status" value="1"/>
</dbReference>
<keyword evidence="4 6" id="KW-1133">Transmembrane helix</keyword>
<keyword evidence="3 6" id="KW-0812">Transmembrane</keyword>
<sequence>MRRSAVFQFRSGASFFHRLDPLSKFAWLVGISLLAFGAYIAWVQIVITGIVLFTALVLARLSPVEIWRGTWLFVIACTSFLVIQTLTLPGTHVAFRIAGHPIYAESFDYALASALRIYTIILSSLVFVRTTDPRELAIALVTQMKVPYRIAYAFFIALRIIPTIEDEIKTIGAAQAVRGVARQGGIAGRIREMKRYSMPLLVGSLRKASMMVMSMEARAFGAFPKRTFVEPPRMTASGVVVRTVTIAAVVAWYAALATGLVHTMYVLAPA</sequence>
<dbReference type="AlphaFoldDB" id="A0AA41Z7D6"/>
<dbReference type="PANTHER" id="PTHR33514:SF13">
    <property type="entry name" value="PROTEIN ABCI12, CHLOROPLASTIC"/>
    <property type="match status" value="1"/>
</dbReference>
<evidence type="ECO:0000256" key="6">
    <source>
        <dbReference type="SAM" id="Phobius"/>
    </source>
</evidence>
<gene>
    <name evidence="7" type="ORF">M8523_21600</name>
</gene>
<name>A0AA41Z7D6_9HYPH</name>
<comment type="similarity">
    <text evidence="2">Belongs to the CbiQ family.</text>
</comment>
<evidence type="ECO:0000256" key="1">
    <source>
        <dbReference type="ARBA" id="ARBA00004141"/>
    </source>
</evidence>
<comment type="subcellular location">
    <subcellularLocation>
        <location evidence="1">Membrane</location>
        <topology evidence="1">Multi-pass membrane protein</topology>
    </subcellularLocation>
</comment>
<dbReference type="GO" id="GO:0005886">
    <property type="term" value="C:plasma membrane"/>
    <property type="evidence" value="ECO:0007669"/>
    <property type="project" value="TreeGrafter"/>
</dbReference>
<accession>A0AA41Z7D6</accession>
<feature type="transmembrane region" description="Helical" evidence="6">
    <location>
        <begin position="243"/>
        <end position="268"/>
    </location>
</feature>
<evidence type="ECO:0000313" key="8">
    <source>
        <dbReference type="Proteomes" id="UP001165667"/>
    </source>
</evidence>
<feature type="transmembrane region" description="Helical" evidence="6">
    <location>
        <begin position="70"/>
        <end position="89"/>
    </location>
</feature>
<evidence type="ECO:0000256" key="3">
    <source>
        <dbReference type="ARBA" id="ARBA00022692"/>
    </source>
</evidence>
<organism evidence="7 8">
    <name type="scientific">Lichenifustis flavocetrariae</name>
    <dbReference type="NCBI Taxonomy" id="2949735"/>
    <lineage>
        <taxon>Bacteria</taxon>
        <taxon>Pseudomonadati</taxon>
        <taxon>Pseudomonadota</taxon>
        <taxon>Alphaproteobacteria</taxon>
        <taxon>Hyphomicrobiales</taxon>
        <taxon>Lichenihabitantaceae</taxon>
        <taxon>Lichenifustis</taxon>
    </lineage>
</organism>
<dbReference type="Proteomes" id="UP001165667">
    <property type="component" value="Unassembled WGS sequence"/>
</dbReference>